<protein>
    <submittedName>
        <fullName evidence="1">Uncharacterized protein</fullName>
    </submittedName>
</protein>
<proteinExistence type="predicted"/>
<dbReference type="KEGG" id="glz:GLAREA_05257"/>
<dbReference type="AlphaFoldDB" id="S3DFL8"/>
<dbReference type="GeneID" id="19464311"/>
<keyword evidence="2" id="KW-1185">Reference proteome</keyword>
<name>S3DFL8_GLAL2</name>
<evidence type="ECO:0000313" key="1">
    <source>
        <dbReference type="EMBL" id="EPE35919.1"/>
    </source>
</evidence>
<sequence>MTRTPAYLKLKKSLKGIGHKFRDKRNQDTEDFYEVRVGCVGWPRHGGPTCDNSDPLHRHSIARSEQLVDSIGSHPVVFLEVLKTNGVPTRVKCAKLLSFSNNQDCQYTIFQKSQNAWNNRNAQFDALALLHFVPDADHENSEIWGTAYERQVKINEMKRFASFRFTVENPFKKTRWCAVDNWFEANIADFEPLESQGPMSRCRLDQRSYVKLMRAMERRGYRGDNSKSWAEKYREIFENGLA</sequence>
<dbReference type="EMBL" id="KE145353">
    <property type="protein sequence ID" value="EPE35919.1"/>
    <property type="molecule type" value="Genomic_DNA"/>
</dbReference>
<dbReference type="OrthoDB" id="10403012at2759"/>
<organism evidence="1 2">
    <name type="scientific">Glarea lozoyensis (strain ATCC 20868 / MF5171)</name>
    <dbReference type="NCBI Taxonomy" id="1116229"/>
    <lineage>
        <taxon>Eukaryota</taxon>
        <taxon>Fungi</taxon>
        <taxon>Dikarya</taxon>
        <taxon>Ascomycota</taxon>
        <taxon>Pezizomycotina</taxon>
        <taxon>Leotiomycetes</taxon>
        <taxon>Helotiales</taxon>
        <taxon>Helotiaceae</taxon>
        <taxon>Glarea</taxon>
    </lineage>
</organism>
<gene>
    <name evidence="1" type="ORF">GLAREA_05257</name>
</gene>
<dbReference type="RefSeq" id="XP_008076737.1">
    <property type="nucleotide sequence ID" value="XM_008078546.1"/>
</dbReference>
<reference evidence="1 2" key="1">
    <citation type="journal article" date="2013" name="BMC Genomics">
        <title>Genomics-driven discovery of the pneumocandin biosynthetic gene cluster in the fungus Glarea lozoyensis.</title>
        <authorList>
            <person name="Chen L."/>
            <person name="Yue Q."/>
            <person name="Zhang X."/>
            <person name="Xiang M."/>
            <person name="Wang C."/>
            <person name="Li S."/>
            <person name="Che Y."/>
            <person name="Ortiz-Lopez F.J."/>
            <person name="Bills G.F."/>
            <person name="Liu X."/>
            <person name="An Z."/>
        </authorList>
    </citation>
    <scope>NUCLEOTIDE SEQUENCE [LARGE SCALE GENOMIC DNA]</scope>
    <source>
        <strain evidence="2">ATCC 20868 / MF5171</strain>
    </source>
</reference>
<evidence type="ECO:0000313" key="2">
    <source>
        <dbReference type="Proteomes" id="UP000016922"/>
    </source>
</evidence>
<dbReference type="HOGENOM" id="CLU_1147277_0_0_1"/>
<accession>S3DFL8</accession>
<dbReference type="Proteomes" id="UP000016922">
    <property type="component" value="Unassembled WGS sequence"/>
</dbReference>